<dbReference type="AlphaFoldDB" id="G0R5P0"/>
<keyword evidence="2" id="KW-1133">Transmembrane helix</keyword>
<dbReference type="RefSeq" id="XP_004024097.1">
    <property type="nucleotide sequence ID" value="XM_004024048.1"/>
</dbReference>
<dbReference type="Proteomes" id="UP000008983">
    <property type="component" value="Unassembled WGS sequence"/>
</dbReference>
<evidence type="ECO:0000313" key="5">
    <source>
        <dbReference type="Proteomes" id="UP000008983"/>
    </source>
</evidence>
<sequence>MFSESLQVGVISVLYSIGSKPLQIWDQKCQNGHIKVVKDEDLLSQVIEIYGTNITTNYIIAPNQNQTFGLKTPFLHILVKNVNFFIFFQNKNKKKLKKKMKQDFSFEIRILDDKKEKRRFKFSNFQKNTIVKSTIVNAKLKMNDGWNHFVFNIQNINQKSYGTNLKEVTHLIFNANCRLRRVYFTDKLYNPKKEIGGDLRIFLRGKSVYFYILILLEIFNQNKKSLIKKKKRKKNKKNRKKIKKKKKKIDQKKKKIYIFQIILTYHILIQFLFFHIFMYQYFFIYLFQFLFLYIANPFQANSFSHCFDSPSYKIFNLAFLDILSSLRAYFISSSIIFLLYLFLFEASYLTLLSCQLVIRDTLSNFLAYCSDNWYQSFFFIVLQILIIFFFCNYFFILFLKKIIYQLKIYFNISFQLKNTLFFFLLQKKIKKKLQQFFKTNCNNKKYIHQNNYQLFINILKKTAKSIKNKKPYIND</sequence>
<evidence type="ECO:0000256" key="1">
    <source>
        <dbReference type="SAM" id="MobiDB-lite"/>
    </source>
</evidence>
<gene>
    <name evidence="4" type="ORF">IMG5_199990</name>
</gene>
<dbReference type="GeneID" id="14903267"/>
<dbReference type="EMBL" id="GL984380">
    <property type="protein sequence ID" value="EGR27213.1"/>
    <property type="molecule type" value="Genomic_DNA"/>
</dbReference>
<feature type="transmembrane region" description="Helical" evidence="2">
    <location>
        <begin position="256"/>
        <end position="276"/>
    </location>
</feature>
<dbReference type="STRING" id="857967.G0R5P0"/>
<evidence type="ECO:0000313" key="4">
    <source>
        <dbReference type="EMBL" id="EGR27213.1"/>
    </source>
</evidence>
<dbReference type="eggNOG" id="KOG3213">
    <property type="taxonomic scope" value="Eukaryota"/>
</dbReference>
<dbReference type="Pfam" id="PF05018">
    <property type="entry name" value="CFA20_dom"/>
    <property type="match status" value="1"/>
</dbReference>
<feature type="transmembrane region" description="Helical" evidence="2">
    <location>
        <begin position="282"/>
        <end position="300"/>
    </location>
</feature>
<accession>G0R5P0</accession>
<feature type="transmembrane region" description="Helical" evidence="2">
    <location>
        <begin position="377"/>
        <end position="396"/>
    </location>
</feature>
<feature type="domain" description="CFA20" evidence="3">
    <location>
        <begin position="1"/>
        <end position="202"/>
    </location>
</feature>
<keyword evidence="2" id="KW-0812">Transmembrane</keyword>
<keyword evidence="5" id="KW-1185">Reference proteome</keyword>
<feature type="transmembrane region" description="Helical" evidence="2">
    <location>
        <begin position="208"/>
        <end position="227"/>
    </location>
</feature>
<dbReference type="InterPro" id="IPR040441">
    <property type="entry name" value="CFA20/CFAP20DC"/>
</dbReference>
<feature type="region of interest" description="Disordered" evidence="1">
    <location>
        <begin position="227"/>
        <end position="248"/>
    </location>
</feature>
<protein>
    <recommendedName>
        <fullName evidence="3">CFA20 domain-containing protein</fullName>
    </recommendedName>
</protein>
<name>G0R5P0_ICHMU</name>
<dbReference type="OrthoDB" id="7486196at2759"/>
<reference evidence="4 5" key="1">
    <citation type="submission" date="2011-07" db="EMBL/GenBank/DDBJ databases">
        <authorList>
            <person name="Coyne R."/>
            <person name="Brami D."/>
            <person name="Johnson J."/>
            <person name="Hostetler J."/>
            <person name="Hannick L."/>
            <person name="Clark T."/>
            <person name="Cassidy-Hanley D."/>
            <person name="Inman J."/>
        </authorList>
    </citation>
    <scope>NUCLEOTIDE SEQUENCE [LARGE SCALE GENOMIC DNA]</scope>
    <source>
        <strain evidence="4 5">G5</strain>
    </source>
</reference>
<evidence type="ECO:0000259" key="3">
    <source>
        <dbReference type="Pfam" id="PF05018"/>
    </source>
</evidence>
<dbReference type="InterPro" id="IPR007714">
    <property type="entry name" value="CFA20_dom"/>
</dbReference>
<organism evidence="4 5">
    <name type="scientific">Ichthyophthirius multifiliis</name>
    <name type="common">White spot disease agent</name>
    <name type="synonym">Ich</name>
    <dbReference type="NCBI Taxonomy" id="5932"/>
    <lineage>
        <taxon>Eukaryota</taxon>
        <taxon>Sar</taxon>
        <taxon>Alveolata</taxon>
        <taxon>Ciliophora</taxon>
        <taxon>Intramacronucleata</taxon>
        <taxon>Oligohymenophorea</taxon>
        <taxon>Hymenostomatida</taxon>
        <taxon>Ophryoglenina</taxon>
        <taxon>Ichthyophthirius</taxon>
    </lineage>
</organism>
<keyword evidence="2" id="KW-0472">Membrane</keyword>
<proteinExistence type="predicted"/>
<dbReference type="PANTHER" id="PTHR12458">
    <property type="entry name" value="ORF PROTEIN"/>
    <property type="match status" value="1"/>
</dbReference>
<evidence type="ECO:0000256" key="2">
    <source>
        <dbReference type="SAM" id="Phobius"/>
    </source>
</evidence>
<dbReference type="InParanoid" id="G0R5P0"/>